<dbReference type="Proteomes" id="UP001642487">
    <property type="component" value="Chromosome 5"/>
</dbReference>
<feature type="transmembrane region" description="Helical" evidence="1">
    <location>
        <begin position="72"/>
        <end position="102"/>
    </location>
</feature>
<evidence type="ECO:0000313" key="2">
    <source>
        <dbReference type="EMBL" id="CAK9323127.1"/>
    </source>
</evidence>
<sequence length="104" mass="11022">MPLSPATPAVAGGNGDSTFGGDVGAEEIFLTSSVKGNSHPLAFLQNSQKKSHTVLMWASRKFSTLGFSSSDYMLYCFTLGFFFVLLSNNATLGGSLLIYITLAT</sequence>
<proteinExistence type="predicted"/>
<name>A0ABP0YT37_9ROSI</name>
<reference evidence="2 3" key="1">
    <citation type="submission" date="2024-03" db="EMBL/GenBank/DDBJ databases">
        <authorList>
            <person name="Gkanogiannis A."/>
            <person name="Becerra Lopez-Lavalle L."/>
        </authorList>
    </citation>
    <scope>NUCLEOTIDE SEQUENCE [LARGE SCALE GENOMIC DNA]</scope>
</reference>
<keyword evidence="3" id="KW-1185">Reference proteome</keyword>
<protein>
    <submittedName>
        <fullName evidence="2">Uncharacterized protein</fullName>
    </submittedName>
</protein>
<dbReference type="EMBL" id="OZ021739">
    <property type="protein sequence ID" value="CAK9323127.1"/>
    <property type="molecule type" value="Genomic_DNA"/>
</dbReference>
<organism evidence="2 3">
    <name type="scientific">Citrullus colocynthis</name>
    <name type="common">colocynth</name>
    <dbReference type="NCBI Taxonomy" id="252529"/>
    <lineage>
        <taxon>Eukaryota</taxon>
        <taxon>Viridiplantae</taxon>
        <taxon>Streptophyta</taxon>
        <taxon>Embryophyta</taxon>
        <taxon>Tracheophyta</taxon>
        <taxon>Spermatophyta</taxon>
        <taxon>Magnoliopsida</taxon>
        <taxon>eudicotyledons</taxon>
        <taxon>Gunneridae</taxon>
        <taxon>Pentapetalae</taxon>
        <taxon>rosids</taxon>
        <taxon>fabids</taxon>
        <taxon>Cucurbitales</taxon>
        <taxon>Cucurbitaceae</taxon>
        <taxon>Benincaseae</taxon>
        <taxon>Citrullus</taxon>
    </lineage>
</organism>
<gene>
    <name evidence="2" type="ORF">CITCOLO1_LOCUS15298</name>
</gene>
<accession>A0ABP0YT37</accession>
<keyword evidence="1" id="KW-0472">Membrane</keyword>
<keyword evidence="1" id="KW-1133">Transmembrane helix</keyword>
<evidence type="ECO:0000256" key="1">
    <source>
        <dbReference type="SAM" id="Phobius"/>
    </source>
</evidence>
<keyword evidence="1" id="KW-0812">Transmembrane</keyword>
<evidence type="ECO:0000313" key="3">
    <source>
        <dbReference type="Proteomes" id="UP001642487"/>
    </source>
</evidence>